<accession>A0ABT0PLU8</accession>
<reference evidence="2 3" key="1">
    <citation type="submission" date="2022-05" db="EMBL/GenBank/DDBJ databases">
        <authorList>
            <person name="Park J.-S."/>
        </authorList>
    </citation>
    <scope>NUCLEOTIDE SEQUENCE [LARGE SCALE GENOMIC DNA]</scope>
    <source>
        <strain evidence="2 3">2012CJ34-2</strain>
    </source>
</reference>
<comment type="caution">
    <text evidence="2">The sequence shown here is derived from an EMBL/GenBank/DDBJ whole genome shotgun (WGS) entry which is preliminary data.</text>
</comment>
<dbReference type="RefSeq" id="WP_408635970.1">
    <property type="nucleotide sequence ID" value="NZ_JAMFLX010000155.1"/>
</dbReference>
<evidence type="ECO:0000313" key="3">
    <source>
        <dbReference type="Proteomes" id="UP001203338"/>
    </source>
</evidence>
<keyword evidence="3" id="KW-1185">Reference proteome</keyword>
<feature type="domain" description="Transposase for insertion sequence element IS21-like C-terminal" evidence="1">
    <location>
        <begin position="71"/>
        <end position="121"/>
    </location>
</feature>
<evidence type="ECO:0000313" key="2">
    <source>
        <dbReference type="EMBL" id="MCL6272349.1"/>
    </source>
</evidence>
<dbReference type="PANTHER" id="PTHR35004:SF8">
    <property type="entry name" value="TRANSPOSASE RV3428C-RELATED"/>
    <property type="match status" value="1"/>
</dbReference>
<gene>
    <name evidence="2" type="ORF">M3P05_20760</name>
</gene>
<feature type="non-terminal residue" evidence="2">
    <location>
        <position position="1"/>
    </location>
</feature>
<dbReference type="Proteomes" id="UP001203338">
    <property type="component" value="Unassembled WGS sequence"/>
</dbReference>
<dbReference type="EMBL" id="JAMFLX010000155">
    <property type="protein sequence ID" value="MCL6272349.1"/>
    <property type="molecule type" value="Genomic_DNA"/>
</dbReference>
<sequence length="121" mass="14234">PKDKAKAEVGVQVVERWILARLRHETFFTLGELNSRIRELLTELNCKPFKQLPGTRRSAFEQLDEPALRPLPMQPFEFAEFRKARVNIDYHVLCQEHAYSVPHQLVRQEVEVQLTEHCVEI</sequence>
<name>A0ABT0PLU8_9GAMM</name>
<dbReference type="Pfam" id="PF22483">
    <property type="entry name" value="Mu-transpos_C_2"/>
    <property type="match status" value="1"/>
</dbReference>
<dbReference type="PANTHER" id="PTHR35004">
    <property type="entry name" value="TRANSPOSASE RV3428C-RELATED"/>
    <property type="match status" value="1"/>
</dbReference>
<evidence type="ECO:0000259" key="1">
    <source>
        <dbReference type="Pfam" id="PF22483"/>
    </source>
</evidence>
<protein>
    <submittedName>
        <fullName evidence="2">IS21 family transposase</fullName>
    </submittedName>
</protein>
<dbReference type="InterPro" id="IPR054353">
    <property type="entry name" value="IstA-like_C"/>
</dbReference>
<proteinExistence type="predicted"/>
<feature type="non-terminal residue" evidence="2">
    <location>
        <position position="121"/>
    </location>
</feature>
<organism evidence="2 3">
    <name type="scientific">Parendozoicomonas callyspongiae</name>
    <dbReference type="NCBI Taxonomy" id="2942213"/>
    <lineage>
        <taxon>Bacteria</taxon>
        <taxon>Pseudomonadati</taxon>
        <taxon>Pseudomonadota</taxon>
        <taxon>Gammaproteobacteria</taxon>
        <taxon>Oceanospirillales</taxon>
        <taxon>Endozoicomonadaceae</taxon>
        <taxon>Parendozoicomonas</taxon>
    </lineage>
</organism>